<dbReference type="EMBL" id="MPZV01000003">
    <property type="protein sequence ID" value="OOY23742.1"/>
    <property type="molecule type" value="Genomic_DNA"/>
</dbReference>
<proteinExistence type="inferred from homology"/>
<keyword evidence="3" id="KW-1003">Cell membrane</keyword>
<feature type="transmembrane region" description="Helical" evidence="9">
    <location>
        <begin position="141"/>
        <end position="162"/>
    </location>
</feature>
<reference evidence="10 11" key="1">
    <citation type="submission" date="2016-11" db="EMBL/GenBank/DDBJ databases">
        <title>A multilocus sequence analysis scheme for characterization of bacteria in the genus Thioclava.</title>
        <authorList>
            <person name="Liu Y."/>
            <person name="Shao Z."/>
        </authorList>
    </citation>
    <scope>NUCLEOTIDE SEQUENCE [LARGE SCALE GENOMIC DNA]</scope>
    <source>
        <strain evidence="10 11">TAW-CT134</strain>
    </source>
</reference>
<protein>
    <submittedName>
        <fullName evidence="10">Transporter</fullName>
    </submittedName>
</protein>
<dbReference type="Proteomes" id="UP000190787">
    <property type="component" value="Unassembled WGS sequence"/>
</dbReference>
<keyword evidence="2" id="KW-0813">Transport</keyword>
<keyword evidence="6 9" id="KW-1133">Transmembrane helix</keyword>
<evidence type="ECO:0000256" key="4">
    <source>
        <dbReference type="ARBA" id="ARBA00022519"/>
    </source>
</evidence>
<name>A0ABX3MVL4_9RHOB</name>
<organism evidence="10 11">
    <name type="scientific">Thioclava sediminum</name>
    <dbReference type="NCBI Taxonomy" id="1915319"/>
    <lineage>
        <taxon>Bacteria</taxon>
        <taxon>Pseudomonadati</taxon>
        <taxon>Pseudomonadota</taxon>
        <taxon>Alphaproteobacteria</taxon>
        <taxon>Rhodobacterales</taxon>
        <taxon>Paracoccaceae</taxon>
        <taxon>Thioclava</taxon>
    </lineage>
</organism>
<evidence type="ECO:0000256" key="7">
    <source>
        <dbReference type="ARBA" id="ARBA00023136"/>
    </source>
</evidence>
<evidence type="ECO:0000256" key="2">
    <source>
        <dbReference type="ARBA" id="ARBA00022448"/>
    </source>
</evidence>
<evidence type="ECO:0000256" key="5">
    <source>
        <dbReference type="ARBA" id="ARBA00022692"/>
    </source>
</evidence>
<keyword evidence="7 9" id="KW-0472">Membrane</keyword>
<dbReference type="Pfam" id="PF04143">
    <property type="entry name" value="Sulf_transp"/>
    <property type="match status" value="1"/>
</dbReference>
<evidence type="ECO:0000313" key="11">
    <source>
        <dbReference type="Proteomes" id="UP000190787"/>
    </source>
</evidence>
<evidence type="ECO:0000256" key="9">
    <source>
        <dbReference type="SAM" id="Phobius"/>
    </source>
</evidence>
<dbReference type="PANTHER" id="PTHR30574">
    <property type="entry name" value="INNER MEMBRANE PROTEIN YEDE"/>
    <property type="match status" value="1"/>
</dbReference>
<keyword evidence="4" id="KW-0997">Cell inner membrane</keyword>
<dbReference type="RefSeq" id="WP_078540566.1">
    <property type="nucleotide sequence ID" value="NZ_MPZV01000003.1"/>
</dbReference>
<feature type="transmembrane region" description="Helical" evidence="9">
    <location>
        <begin position="111"/>
        <end position="129"/>
    </location>
</feature>
<dbReference type="InterPro" id="IPR007272">
    <property type="entry name" value="Sulf_transp_TsuA/YedE"/>
</dbReference>
<evidence type="ECO:0000256" key="6">
    <source>
        <dbReference type="ARBA" id="ARBA00022989"/>
    </source>
</evidence>
<evidence type="ECO:0000256" key="8">
    <source>
        <dbReference type="ARBA" id="ARBA00035655"/>
    </source>
</evidence>
<dbReference type="PANTHER" id="PTHR30574:SF1">
    <property type="entry name" value="SULPHUR TRANSPORT DOMAIN-CONTAINING PROTEIN"/>
    <property type="match status" value="1"/>
</dbReference>
<accession>A0ABX3MVL4</accession>
<evidence type="ECO:0000256" key="3">
    <source>
        <dbReference type="ARBA" id="ARBA00022475"/>
    </source>
</evidence>
<keyword evidence="5 9" id="KW-0812">Transmembrane</keyword>
<comment type="subcellular location">
    <subcellularLocation>
        <location evidence="1">Cell inner membrane</location>
        <topology evidence="1">Multi-pass membrane protein</topology>
    </subcellularLocation>
</comment>
<feature type="transmembrane region" description="Helical" evidence="9">
    <location>
        <begin position="70"/>
        <end position="90"/>
    </location>
</feature>
<comment type="similarity">
    <text evidence="8">Belongs to the TsuA/YedE (TC 9.B.102) family.</text>
</comment>
<evidence type="ECO:0000256" key="1">
    <source>
        <dbReference type="ARBA" id="ARBA00004429"/>
    </source>
</evidence>
<evidence type="ECO:0000313" key="10">
    <source>
        <dbReference type="EMBL" id="OOY23742.1"/>
    </source>
</evidence>
<comment type="caution">
    <text evidence="10">The sequence shown here is derived from an EMBL/GenBank/DDBJ whole genome shotgun (WGS) entry which is preliminary data.</text>
</comment>
<gene>
    <name evidence="10" type="ORF">BMI91_14895</name>
</gene>
<sequence length="171" mass="17643">MRDAPKAFWSPLAAGTALGLALLLTFVVTGHGLGASGFVTRFAAQANDWVAPQATADNSYFGPFMAAGSPLLSWITWEVVGVLIGAWLGAKGAGRISVKVERGPRTTSGNRLVYALLGGALVGFGARLARGCTSGLGLSGSATLAVAGFVFLIGFFAAGFAVSMMMRRIWQ</sequence>
<keyword evidence="11" id="KW-1185">Reference proteome</keyword>